<evidence type="ECO:0000259" key="1">
    <source>
        <dbReference type="Pfam" id="PF08765"/>
    </source>
</evidence>
<dbReference type="Gene3D" id="1.10.10.60">
    <property type="entry name" value="Homeodomain-like"/>
    <property type="match status" value="1"/>
</dbReference>
<accession>A0A147GWH5</accession>
<organism evidence="2 3">
    <name type="scientific">Pseudacidovorax intermedius</name>
    <dbReference type="NCBI Taxonomy" id="433924"/>
    <lineage>
        <taxon>Bacteria</taxon>
        <taxon>Pseudomonadati</taxon>
        <taxon>Pseudomonadota</taxon>
        <taxon>Betaproteobacteria</taxon>
        <taxon>Burkholderiales</taxon>
        <taxon>Comamonadaceae</taxon>
        <taxon>Pseudacidovorax</taxon>
    </lineage>
</organism>
<dbReference type="RefSeq" id="WP_058642013.1">
    <property type="nucleotide sequence ID" value="NZ_LDSL01000064.1"/>
</dbReference>
<dbReference type="EMBL" id="LDSL01000064">
    <property type="protein sequence ID" value="KTT21870.1"/>
    <property type="molecule type" value="Genomic_DNA"/>
</dbReference>
<dbReference type="OrthoDB" id="8858174at2"/>
<proteinExistence type="predicted"/>
<gene>
    <name evidence="2" type="ORF">NS331_10925</name>
</gene>
<feature type="domain" description="Mor transcription activator" evidence="1">
    <location>
        <begin position="52"/>
        <end position="136"/>
    </location>
</feature>
<dbReference type="Proteomes" id="UP000072741">
    <property type="component" value="Unassembled WGS sequence"/>
</dbReference>
<name>A0A147GWH5_9BURK</name>
<dbReference type="Pfam" id="PF08765">
    <property type="entry name" value="Mor"/>
    <property type="match status" value="1"/>
</dbReference>
<dbReference type="InterPro" id="IPR014875">
    <property type="entry name" value="Mor_transcription_activator"/>
</dbReference>
<dbReference type="SUPFAM" id="SSF46689">
    <property type="entry name" value="Homeodomain-like"/>
    <property type="match status" value="1"/>
</dbReference>
<sequence>MTGKTAPAEELLPPLLQQFVRLIGLPATLRFVEQYGGVRVYIPAEATAEHPYAELIGLDNLRALCAEFSHDGHGLRYPLPKATAALTAARNARIREEYKHRTARELALLYRLTERSVERIVAGADQASDLQAQLDL</sequence>
<dbReference type="AlphaFoldDB" id="A0A147GWH5"/>
<dbReference type="InterPro" id="IPR009057">
    <property type="entry name" value="Homeodomain-like_sf"/>
</dbReference>
<comment type="caution">
    <text evidence="2">The sequence shown here is derived from an EMBL/GenBank/DDBJ whole genome shotgun (WGS) entry which is preliminary data.</text>
</comment>
<evidence type="ECO:0000313" key="3">
    <source>
        <dbReference type="Proteomes" id="UP000072741"/>
    </source>
</evidence>
<evidence type="ECO:0000313" key="2">
    <source>
        <dbReference type="EMBL" id="KTT21870.1"/>
    </source>
</evidence>
<reference evidence="2 3" key="1">
    <citation type="journal article" date="2016" name="Front. Microbiol.">
        <title>Genomic Resource of Rice Seed Associated Bacteria.</title>
        <authorList>
            <person name="Midha S."/>
            <person name="Bansal K."/>
            <person name="Sharma S."/>
            <person name="Kumar N."/>
            <person name="Patil P.P."/>
            <person name="Chaudhry V."/>
            <person name="Patil P.B."/>
        </authorList>
    </citation>
    <scope>NUCLEOTIDE SEQUENCE [LARGE SCALE GENOMIC DNA]</scope>
    <source>
        <strain evidence="2 3">NS331</strain>
    </source>
</reference>
<protein>
    <recommendedName>
        <fullName evidence="1">Mor transcription activator domain-containing protein</fullName>
    </recommendedName>
</protein>
<keyword evidence="3" id="KW-1185">Reference proteome</keyword>